<feature type="signal peptide" evidence="1">
    <location>
        <begin position="1"/>
        <end position="19"/>
    </location>
</feature>
<name>A0ABT6DH70_9BACT</name>
<dbReference type="EMBL" id="JANRMI010000002">
    <property type="protein sequence ID" value="MDG0816162.1"/>
    <property type="molecule type" value="Genomic_DNA"/>
</dbReference>
<sequence>MKFILTFSIIILLQCQAVADWKFGVSAGASPNYLVSLKGNGVSSGAAYSIEYELKYGSGADFGVDLWNTPQDSWGFISGLQYGADRELKSGTANGVVLNVGTSVSKYQTHYVYLGTAYRWSSFYIPLAVSYGFTHFTPAPSSLNAGQIIITENGPGVQLGVGWFIGEHIVIEYVGRAVTTAMNVTAGADSEKTKGMISSALLNLKLLY</sequence>
<protein>
    <recommendedName>
        <fullName evidence="4">Outer membrane protein beta-barrel domain-containing protein</fullName>
    </recommendedName>
</protein>
<reference evidence="2" key="1">
    <citation type="submission" date="2022-08" db="EMBL/GenBank/DDBJ databases">
        <title>Novel Bdellovibrio Species Isolated from Svalbard: Designation Bdellovibrio svalbardensis.</title>
        <authorList>
            <person name="Mitchell R.J."/>
            <person name="Choi S.Y."/>
        </authorList>
    </citation>
    <scope>NUCLEOTIDE SEQUENCE</scope>
    <source>
        <strain evidence="2">PAP01</strain>
    </source>
</reference>
<keyword evidence="1" id="KW-0732">Signal</keyword>
<gene>
    <name evidence="2" type="ORF">NWE73_07290</name>
</gene>
<comment type="caution">
    <text evidence="2">The sequence shown here is derived from an EMBL/GenBank/DDBJ whole genome shotgun (WGS) entry which is preliminary data.</text>
</comment>
<evidence type="ECO:0000256" key="1">
    <source>
        <dbReference type="SAM" id="SignalP"/>
    </source>
</evidence>
<evidence type="ECO:0000313" key="2">
    <source>
        <dbReference type="EMBL" id="MDG0816162.1"/>
    </source>
</evidence>
<evidence type="ECO:0000313" key="3">
    <source>
        <dbReference type="Proteomes" id="UP001152321"/>
    </source>
</evidence>
<accession>A0ABT6DH70</accession>
<feature type="chain" id="PRO_5045407780" description="Outer membrane protein beta-barrel domain-containing protein" evidence="1">
    <location>
        <begin position="20"/>
        <end position="208"/>
    </location>
</feature>
<evidence type="ECO:0008006" key="4">
    <source>
        <dbReference type="Google" id="ProtNLM"/>
    </source>
</evidence>
<dbReference type="RefSeq" id="WP_277577639.1">
    <property type="nucleotide sequence ID" value="NZ_JANRMI010000002.1"/>
</dbReference>
<dbReference type="Proteomes" id="UP001152321">
    <property type="component" value="Unassembled WGS sequence"/>
</dbReference>
<organism evidence="2 3">
    <name type="scientific">Bdellovibrio svalbardensis</name>
    <dbReference type="NCBI Taxonomy" id="2972972"/>
    <lineage>
        <taxon>Bacteria</taxon>
        <taxon>Pseudomonadati</taxon>
        <taxon>Bdellovibrionota</taxon>
        <taxon>Bdellovibrionia</taxon>
        <taxon>Bdellovibrionales</taxon>
        <taxon>Pseudobdellovibrionaceae</taxon>
        <taxon>Bdellovibrio</taxon>
    </lineage>
</organism>
<keyword evidence="3" id="KW-1185">Reference proteome</keyword>
<proteinExistence type="predicted"/>